<dbReference type="InterPro" id="IPR036909">
    <property type="entry name" value="Cyt_c-like_dom_sf"/>
</dbReference>
<dbReference type="InterPro" id="IPR011041">
    <property type="entry name" value="Quinoprot_gluc/sorb_DH_b-prop"/>
</dbReference>
<keyword evidence="8" id="KW-1185">Reference proteome</keyword>
<dbReference type="EMBL" id="CP042997">
    <property type="protein sequence ID" value="QEH32856.1"/>
    <property type="molecule type" value="Genomic_DNA"/>
</dbReference>
<evidence type="ECO:0000256" key="1">
    <source>
        <dbReference type="ARBA" id="ARBA00022617"/>
    </source>
</evidence>
<dbReference type="SUPFAM" id="SSF46626">
    <property type="entry name" value="Cytochrome c"/>
    <property type="match status" value="1"/>
</dbReference>
<dbReference type="KEGG" id="agv:OJF2_13410"/>
<dbReference type="SUPFAM" id="SSF48371">
    <property type="entry name" value="ARM repeat"/>
    <property type="match status" value="1"/>
</dbReference>
<dbReference type="Gene3D" id="2.120.10.30">
    <property type="entry name" value="TolB, C-terminal domain"/>
    <property type="match status" value="1"/>
</dbReference>
<dbReference type="Proteomes" id="UP000324233">
    <property type="component" value="Chromosome"/>
</dbReference>
<feature type="chain" id="PRO_5022853390" evidence="5">
    <location>
        <begin position="18"/>
        <end position="989"/>
    </location>
</feature>
<dbReference type="Gene3D" id="1.10.760.10">
    <property type="entry name" value="Cytochrome c-like domain"/>
    <property type="match status" value="1"/>
</dbReference>
<dbReference type="Pfam" id="PF00034">
    <property type="entry name" value="Cytochrom_C"/>
    <property type="match status" value="1"/>
</dbReference>
<dbReference type="GO" id="GO:0009055">
    <property type="term" value="F:electron transfer activity"/>
    <property type="evidence" value="ECO:0007669"/>
    <property type="project" value="InterPro"/>
</dbReference>
<keyword evidence="5" id="KW-0732">Signal</keyword>
<dbReference type="InterPro" id="IPR009056">
    <property type="entry name" value="Cyt_c-like_dom"/>
</dbReference>
<dbReference type="PANTHER" id="PTHR33546:SF1">
    <property type="entry name" value="LARGE, MULTIFUNCTIONAL SECRETED PROTEIN"/>
    <property type="match status" value="1"/>
</dbReference>
<feature type="domain" description="Cytochrome c" evidence="6">
    <location>
        <begin position="893"/>
        <end position="983"/>
    </location>
</feature>
<dbReference type="GO" id="GO:0046872">
    <property type="term" value="F:metal ion binding"/>
    <property type="evidence" value="ECO:0007669"/>
    <property type="project" value="UniProtKB-KW"/>
</dbReference>
<dbReference type="InterPro" id="IPR004155">
    <property type="entry name" value="PBS_lyase_HEAT"/>
</dbReference>
<name>A0A5B9VWM4_9BACT</name>
<evidence type="ECO:0000256" key="3">
    <source>
        <dbReference type="ARBA" id="ARBA00023004"/>
    </source>
</evidence>
<keyword evidence="3 4" id="KW-0408">Iron</keyword>
<feature type="signal peptide" evidence="5">
    <location>
        <begin position="1"/>
        <end position="17"/>
    </location>
</feature>
<dbReference type="PANTHER" id="PTHR33546">
    <property type="entry name" value="LARGE, MULTIFUNCTIONAL SECRETED PROTEIN-RELATED"/>
    <property type="match status" value="1"/>
</dbReference>
<sequence length="989" mass="103143" precursor="true">MRYVLPLVLIAAIPTSAASRGDDLPEAAAGWSISRVIPAPEAGPGGRTVPSVLATIATAPDGSLTLGRTSGDVGSVALVRDGRLHPFADGLGAVHGLEWVEDSLLVVHGGSLSRLRDADGDGRAEVREDLVAGLDPGAEAGHGPSAVRLSLDGFLYLAVGDRGLVHAVGKDGRAVRLRGGGVIRVRPDGSGLEVVSTGEYRPRSLVVTPSGDVFTYGPADARRWPASLTHHIPGAHFGYPYQYLTASFRCLPTVSGEPGGEGNQAACYAEDGLPEPYRGNFFHADPIRQCVVRDELRKAGGTFALARRTSVVAKGALADFRPVAVAITAEADGFWIAEESGRLHRLSYRGADAVRPAREPQGTSVASQVLALDHPAESVRQSAARALARAGEGAVDPLAQRLRAGGAETGRLRAVWALDAIDTAPARAAIAAALADPSPAVRIQAVRSCGLRGRRDATPALARQLEQRDPALRREAAVALGRIGDPSAMTALVGALGDPDRSAAWCVRTAIRQLGYPDTPTMTAALLDPRRREDALTLADESWSVPVVRALADALEKTAEPAVRGQIIADLAAQYRRPAPWDGSWRGPDPLAGKFPKKTELWDEQGMAAIVSGLRRGLTDADASVRLSSILALGDVGPAGVASLRQALVIEKESNNRAAIVESIAATDRTPEVARLFARMAADPKEAEPVRAAALDGTAGVRNPDAYRARLALVYSPSTPPALVARALPALARDGALPPNELPAFLENPSPAVRAAALLSLNVKEAVAPELAPAVIARLDDPSTDVREAAMLAAGTLRLRDAVPSLLKTAGDPSAELRPQAVASLCRMADPRAESIYREAAASPDPALRRAGAKALEALAAPRDPEVARASAPDDDRAARIGFLTRIALRQPGDPRKGASLFFESRPLACASCHSLDGKGAGPGPGHSDLTASPARADRARLIAAILQPTGAAAGPHAASSRHAAALRPADFSSLVRFLHRPPSAQAGH</sequence>
<dbReference type="InterPro" id="IPR055557">
    <property type="entry name" value="DUF7133"/>
</dbReference>
<dbReference type="Pfam" id="PF13646">
    <property type="entry name" value="HEAT_2"/>
    <property type="match status" value="2"/>
</dbReference>
<evidence type="ECO:0000256" key="2">
    <source>
        <dbReference type="ARBA" id="ARBA00022723"/>
    </source>
</evidence>
<dbReference type="InterPro" id="IPR011042">
    <property type="entry name" value="6-blade_b-propeller_TolB-like"/>
</dbReference>
<dbReference type="InterPro" id="IPR011989">
    <property type="entry name" value="ARM-like"/>
</dbReference>
<keyword evidence="2 4" id="KW-0479">Metal-binding</keyword>
<dbReference type="SUPFAM" id="SSF50952">
    <property type="entry name" value="Soluble quinoprotein glucose dehydrogenase"/>
    <property type="match status" value="1"/>
</dbReference>
<dbReference type="InterPro" id="IPR016024">
    <property type="entry name" value="ARM-type_fold"/>
</dbReference>
<proteinExistence type="predicted"/>
<dbReference type="PROSITE" id="PS51007">
    <property type="entry name" value="CYTC"/>
    <property type="match status" value="1"/>
</dbReference>
<dbReference type="SMART" id="SM00567">
    <property type="entry name" value="EZ_HEAT"/>
    <property type="match status" value="6"/>
</dbReference>
<reference evidence="7 8" key="1">
    <citation type="submission" date="2019-08" db="EMBL/GenBank/DDBJ databases">
        <title>Deep-cultivation of Planctomycetes and their phenomic and genomic characterization uncovers novel biology.</title>
        <authorList>
            <person name="Wiegand S."/>
            <person name="Jogler M."/>
            <person name="Boedeker C."/>
            <person name="Pinto D."/>
            <person name="Vollmers J."/>
            <person name="Rivas-Marin E."/>
            <person name="Kohn T."/>
            <person name="Peeters S.H."/>
            <person name="Heuer A."/>
            <person name="Rast P."/>
            <person name="Oberbeckmann S."/>
            <person name="Bunk B."/>
            <person name="Jeske O."/>
            <person name="Meyerdierks A."/>
            <person name="Storesund J.E."/>
            <person name="Kallscheuer N."/>
            <person name="Luecker S."/>
            <person name="Lage O.M."/>
            <person name="Pohl T."/>
            <person name="Merkel B.J."/>
            <person name="Hornburger P."/>
            <person name="Mueller R.-W."/>
            <person name="Bruemmer F."/>
            <person name="Labrenz M."/>
            <person name="Spormann A.M."/>
            <person name="Op den Camp H."/>
            <person name="Overmann J."/>
            <person name="Amann R."/>
            <person name="Jetten M.S.M."/>
            <person name="Mascher T."/>
            <person name="Medema M.H."/>
            <person name="Devos D.P."/>
            <person name="Kaster A.-K."/>
            <person name="Ovreas L."/>
            <person name="Rohde M."/>
            <person name="Galperin M.Y."/>
            <person name="Jogler C."/>
        </authorList>
    </citation>
    <scope>NUCLEOTIDE SEQUENCE [LARGE SCALE GENOMIC DNA]</scope>
    <source>
        <strain evidence="7 8">OJF2</strain>
    </source>
</reference>
<protein>
    <submittedName>
        <fullName evidence="7">HEAT repeat protein</fullName>
    </submittedName>
</protein>
<dbReference type="AlphaFoldDB" id="A0A5B9VWM4"/>
<dbReference type="RefSeq" id="WP_148592341.1">
    <property type="nucleotide sequence ID" value="NZ_CP042997.1"/>
</dbReference>
<organism evidence="7 8">
    <name type="scientific">Aquisphaera giovannonii</name>
    <dbReference type="NCBI Taxonomy" id="406548"/>
    <lineage>
        <taxon>Bacteria</taxon>
        <taxon>Pseudomonadati</taxon>
        <taxon>Planctomycetota</taxon>
        <taxon>Planctomycetia</taxon>
        <taxon>Isosphaerales</taxon>
        <taxon>Isosphaeraceae</taxon>
        <taxon>Aquisphaera</taxon>
    </lineage>
</organism>
<accession>A0A5B9VWM4</accession>
<keyword evidence="1 4" id="KW-0349">Heme</keyword>
<evidence type="ECO:0000256" key="4">
    <source>
        <dbReference type="PROSITE-ProRule" id="PRU00433"/>
    </source>
</evidence>
<dbReference type="Pfam" id="PF23500">
    <property type="entry name" value="DUF7133"/>
    <property type="match status" value="1"/>
</dbReference>
<evidence type="ECO:0000313" key="7">
    <source>
        <dbReference type="EMBL" id="QEH32856.1"/>
    </source>
</evidence>
<dbReference type="Gene3D" id="1.25.10.10">
    <property type="entry name" value="Leucine-rich Repeat Variant"/>
    <property type="match status" value="3"/>
</dbReference>
<evidence type="ECO:0000259" key="6">
    <source>
        <dbReference type="PROSITE" id="PS51007"/>
    </source>
</evidence>
<gene>
    <name evidence="7" type="ORF">OJF2_13410</name>
</gene>
<dbReference type="OrthoDB" id="220263at2"/>
<evidence type="ECO:0000313" key="8">
    <source>
        <dbReference type="Proteomes" id="UP000324233"/>
    </source>
</evidence>
<dbReference type="GO" id="GO:0020037">
    <property type="term" value="F:heme binding"/>
    <property type="evidence" value="ECO:0007669"/>
    <property type="project" value="InterPro"/>
</dbReference>
<evidence type="ECO:0000256" key="5">
    <source>
        <dbReference type="SAM" id="SignalP"/>
    </source>
</evidence>